<keyword evidence="5 16" id="KW-0121">Carboxypeptidase</keyword>
<dbReference type="GO" id="GO:0071555">
    <property type="term" value="P:cell wall organization"/>
    <property type="evidence" value="ECO:0007669"/>
    <property type="project" value="UniProtKB-KW"/>
</dbReference>
<dbReference type="AlphaFoldDB" id="A0A2T3JDU8"/>
<keyword evidence="14 16" id="KW-0131">Cell cycle</keyword>
<evidence type="ECO:0000256" key="11">
    <source>
        <dbReference type="ARBA" id="ARBA00022989"/>
    </source>
</evidence>
<feature type="transmembrane region" description="Helical" evidence="16">
    <location>
        <begin position="21"/>
        <end position="46"/>
    </location>
</feature>
<gene>
    <name evidence="16" type="primary">ftsI</name>
    <name evidence="19" type="ORF">C9J12_16565</name>
</gene>
<accession>A0A2T3JDU8</accession>
<keyword evidence="9 16" id="KW-0133">Cell shape</keyword>
<dbReference type="GO" id="GO:0009002">
    <property type="term" value="F:serine-type D-Ala-D-Ala carboxypeptidase activity"/>
    <property type="evidence" value="ECO:0007669"/>
    <property type="project" value="UniProtKB-UniRule"/>
</dbReference>
<dbReference type="UniPathway" id="UPA00219"/>
<evidence type="ECO:0000256" key="3">
    <source>
        <dbReference type="ARBA" id="ARBA00022519"/>
    </source>
</evidence>
<evidence type="ECO:0000256" key="4">
    <source>
        <dbReference type="ARBA" id="ARBA00022618"/>
    </source>
</evidence>
<comment type="caution">
    <text evidence="19">The sequence shown here is derived from an EMBL/GenBank/DDBJ whole genome shotgun (WGS) entry which is preliminary data.</text>
</comment>
<dbReference type="SUPFAM" id="SSF56519">
    <property type="entry name" value="Penicillin binding protein dimerisation domain"/>
    <property type="match status" value="1"/>
</dbReference>
<keyword evidence="4 16" id="KW-0132">Cell division</keyword>
<sequence length="584" mass="64136">MALFKSSKTKNQRRQKAPSAFIPWRFGVICGCIFLALVGLIGRAAYIQVLEPGRLIQEGDLRSLRVKAMPSARGIISDRNGEQLAVSVPVQAVWADPVQIYKNGGMQQVERWHALADVLGLNRQELLARLEKYQKRRFVYLARQVSPAMADYVSKLKLPGIGLKDESRRFYPSGEVSAHLIGVTGIDGHGLEGVERTYDGWLTGEPGRRTVRKDRYGRVVENISLQKREPGKPLELSIDQRIQAVAYRTMKEAIVNLPATSASLVLADVNTGEILAMVNAPSFNPNNRNDRQSYKMRNRVITDSFEPGSTVKPFGVLEAMESGIVDESTLIKIPGRRLRVGSNYVSDVSRIEKEATVGRILQKSSNIGMTKLSLAMPIEDLIEMYQRVGFDEPSGINLVGEAVGLFPNRRRWSDIERATFAYGYGLSVTPIQLVHVYATLGAKGLKRPLSILKTEKVVPGKQVIDPKLVEEVLTMIESVTDKAGGGGGWRARVPGYRVGVKTGTAKKAIAGGYGDDYIAYTAGVAPISKPRLAMVVMVNEPKGEQYYGGAIAAPIFAEVMQSALQILNVPPDADTIDKMNIVNK</sequence>
<dbReference type="EMBL" id="PYMJ01000017">
    <property type="protein sequence ID" value="PSU47063.1"/>
    <property type="molecule type" value="Genomic_DNA"/>
</dbReference>
<evidence type="ECO:0000313" key="19">
    <source>
        <dbReference type="EMBL" id="PSU47063.1"/>
    </source>
</evidence>
<dbReference type="GO" id="GO:0000917">
    <property type="term" value="P:division septum assembly"/>
    <property type="evidence" value="ECO:0007669"/>
    <property type="project" value="UniProtKB-KW"/>
</dbReference>
<keyword evidence="10 16" id="KW-0573">Peptidoglycan synthesis</keyword>
<dbReference type="Gene3D" id="3.40.710.10">
    <property type="entry name" value="DD-peptidase/beta-lactamase superfamily"/>
    <property type="match status" value="1"/>
</dbReference>
<evidence type="ECO:0000256" key="16">
    <source>
        <dbReference type="HAMAP-Rule" id="MF_02080"/>
    </source>
</evidence>
<comment type="function">
    <text evidence="16">Catalyzes cross-linking of the peptidoglycan cell wall at the division septum.</text>
</comment>
<dbReference type="NCBIfam" id="NF011685">
    <property type="entry name" value="PRK15105.1"/>
    <property type="match status" value="1"/>
</dbReference>
<evidence type="ECO:0000256" key="10">
    <source>
        <dbReference type="ARBA" id="ARBA00022984"/>
    </source>
</evidence>
<dbReference type="InterPro" id="IPR005311">
    <property type="entry name" value="PBP_dimer"/>
</dbReference>
<dbReference type="PANTHER" id="PTHR30627">
    <property type="entry name" value="PEPTIDOGLYCAN D,D-TRANSPEPTIDASE"/>
    <property type="match status" value="1"/>
</dbReference>
<evidence type="ECO:0000256" key="2">
    <source>
        <dbReference type="ARBA" id="ARBA00022475"/>
    </source>
</evidence>
<feature type="active site" description="Acyl-ester intermediate" evidence="16">
    <location>
        <position position="309"/>
    </location>
</feature>
<reference evidence="19 20" key="1">
    <citation type="submission" date="2018-01" db="EMBL/GenBank/DDBJ databases">
        <title>Whole genome sequencing of Histamine producing bacteria.</title>
        <authorList>
            <person name="Butler K."/>
        </authorList>
    </citation>
    <scope>NUCLEOTIDE SEQUENCE [LARGE SCALE GENOMIC DNA]</scope>
    <source>
        <strain evidence="19 20">JCM 12947</strain>
    </source>
</reference>
<evidence type="ECO:0000259" key="18">
    <source>
        <dbReference type="Pfam" id="PF03717"/>
    </source>
</evidence>
<keyword evidence="19" id="KW-0808">Transferase</keyword>
<feature type="domain" description="Penicillin-binding protein dimerisation" evidence="18">
    <location>
        <begin position="70"/>
        <end position="223"/>
    </location>
</feature>
<dbReference type="GO" id="GO:0006508">
    <property type="term" value="P:proteolysis"/>
    <property type="evidence" value="ECO:0007669"/>
    <property type="project" value="UniProtKB-KW"/>
</dbReference>
<dbReference type="GO" id="GO:0043093">
    <property type="term" value="P:FtsZ-dependent cytokinesis"/>
    <property type="evidence" value="ECO:0007669"/>
    <property type="project" value="UniProtKB-UniRule"/>
</dbReference>
<dbReference type="Pfam" id="PF00905">
    <property type="entry name" value="Transpeptidase"/>
    <property type="match status" value="1"/>
</dbReference>
<evidence type="ECO:0000256" key="7">
    <source>
        <dbReference type="ARBA" id="ARBA00022692"/>
    </source>
</evidence>
<dbReference type="HAMAP" id="MF_02080">
    <property type="entry name" value="FtsI_transpept"/>
    <property type="match status" value="1"/>
</dbReference>
<dbReference type="GO" id="GO:0009252">
    <property type="term" value="P:peptidoglycan biosynthetic process"/>
    <property type="evidence" value="ECO:0007669"/>
    <property type="project" value="UniProtKB-UniRule"/>
</dbReference>
<comment type="subcellular location">
    <subcellularLocation>
        <location evidence="16">Cell inner membrane</location>
        <topology evidence="16">Single-pass membrane protein</topology>
    </subcellularLocation>
    <subcellularLocation>
        <location evidence="1">Membrane</location>
    </subcellularLocation>
</comment>
<keyword evidence="8 16" id="KW-0378">Hydrolase</keyword>
<keyword evidence="7 16" id="KW-0812">Transmembrane</keyword>
<evidence type="ECO:0000256" key="12">
    <source>
        <dbReference type="ARBA" id="ARBA00023136"/>
    </source>
</evidence>
<keyword evidence="3 16" id="KW-0997">Cell inner membrane</keyword>
<keyword evidence="6 16" id="KW-0645">Protease</keyword>
<organism evidence="19 20">
    <name type="scientific">Photobacterium frigidiphilum</name>
    <dbReference type="NCBI Taxonomy" id="264736"/>
    <lineage>
        <taxon>Bacteria</taxon>
        <taxon>Pseudomonadati</taxon>
        <taxon>Pseudomonadota</taxon>
        <taxon>Gammaproteobacteria</taxon>
        <taxon>Vibrionales</taxon>
        <taxon>Vibrionaceae</taxon>
        <taxon>Photobacterium</taxon>
    </lineage>
</organism>
<comment type="pathway">
    <text evidence="16">Cell wall biogenesis; peptidoglycan biosynthesis.</text>
</comment>
<dbReference type="InterPro" id="IPR037532">
    <property type="entry name" value="FtsI_transpept"/>
</dbReference>
<evidence type="ECO:0000256" key="15">
    <source>
        <dbReference type="ARBA" id="ARBA00023316"/>
    </source>
</evidence>
<evidence type="ECO:0000313" key="20">
    <source>
        <dbReference type="Proteomes" id="UP000240987"/>
    </source>
</evidence>
<dbReference type="GO" id="GO:0008955">
    <property type="term" value="F:peptidoglycan glycosyltransferase activity"/>
    <property type="evidence" value="ECO:0007669"/>
    <property type="project" value="InterPro"/>
</dbReference>
<dbReference type="Pfam" id="PF03717">
    <property type="entry name" value="PBP_dimer"/>
    <property type="match status" value="1"/>
</dbReference>
<dbReference type="GO" id="GO:0008658">
    <property type="term" value="F:penicillin binding"/>
    <property type="evidence" value="ECO:0007669"/>
    <property type="project" value="InterPro"/>
</dbReference>
<evidence type="ECO:0000259" key="17">
    <source>
        <dbReference type="Pfam" id="PF00905"/>
    </source>
</evidence>
<evidence type="ECO:0000256" key="1">
    <source>
        <dbReference type="ARBA" id="ARBA00004370"/>
    </source>
</evidence>
<evidence type="ECO:0000256" key="13">
    <source>
        <dbReference type="ARBA" id="ARBA00023210"/>
    </source>
</evidence>
<name>A0A2T3JDU8_9GAMM</name>
<dbReference type="SUPFAM" id="SSF56601">
    <property type="entry name" value="beta-lactamase/transpeptidase-like"/>
    <property type="match status" value="1"/>
</dbReference>
<dbReference type="Gene3D" id="3.90.1310.10">
    <property type="entry name" value="Penicillin-binding protein 2a (Domain 2)"/>
    <property type="match status" value="1"/>
</dbReference>
<dbReference type="RefSeq" id="WP_107243728.1">
    <property type="nucleotide sequence ID" value="NZ_JAKJUA010000015.1"/>
</dbReference>
<dbReference type="Proteomes" id="UP000240987">
    <property type="component" value="Unassembled WGS sequence"/>
</dbReference>
<proteinExistence type="inferred from homology"/>
<keyword evidence="13 16" id="KW-0717">Septation</keyword>
<keyword evidence="20" id="KW-1185">Reference proteome</keyword>
<dbReference type="GO" id="GO:0008360">
    <property type="term" value="P:regulation of cell shape"/>
    <property type="evidence" value="ECO:0007669"/>
    <property type="project" value="UniProtKB-KW"/>
</dbReference>
<dbReference type="GO" id="GO:0005886">
    <property type="term" value="C:plasma membrane"/>
    <property type="evidence" value="ECO:0007669"/>
    <property type="project" value="UniProtKB-SubCell"/>
</dbReference>
<evidence type="ECO:0000256" key="5">
    <source>
        <dbReference type="ARBA" id="ARBA00022645"/>
    </source>
</evidence>
<dbReference type="InterPro" id="IPR001460">
    <property type="entry name" value="PCN-bd_Tpept"/>
</dbReference>
<evidence type="ECO:0000256" key="8">
    <source>
        <dbReference type="ARBA" id="ARBA00022801"/>
    </source>
</evidence>
<dbReference type="Gene3D" id="3.30.450.330">
    <property type="match status" value="1"/>
</dbReference>
<feature type="domain" description="Penicillin-binding protein transpeptidase" evidence="17">
    <location>
        <begin position="263"/>
        <end position="561"/>
    </location>
</feature>
<keyword evidence="12 16" id="KW-0472">Membrane</keyword>
<dbReference type="PANTHER" id="PTHR30627:SF1">
    <property type="entry name" value="PEPTIDOGLYCAN D,D-TRANSPEPTIDASE FTSI"/>
    <property type="match status" value="1"/>
</dbReference>
<evidence type="ECO:0000256" key="9">
    <source>
        <dbReference type="ARBA" id="ARBA00022960"/>
    </source>
</evidence>
<dbReference type="InterPro" id="IPR050515">
    <property type="entry name" value="Beta-lactam/transpept"/>
</dbReference>
<dbReference type="EC" id="3.4.16.4" evidence="16"/>
<dbReference type="InterPro" id="IPR012338">
    <property type="entry name" value="Beta-lactam/transpept-like"/>
</dbReference>
<comment type="catalytic activity">
    <reaction evidence="16">
        <text>Preferential cleavage: (Ac)2-L-Lys-D-Ala-|-D-Ala. Also transpeptidation of peptidyl-alanyl moieties that are N-acyl substituents of D-alanine.</text>
        <dbReference type="EC" id="3.4.16.4"/>
    </reaction>
</comment>
<protein>
    <recommendedName>
        <fullName evidence="16">Peptidoglycan D,D-transpeptidase FtsI</fullName>
        <ecNumber evidence="16">3.4.16.4</ecNumber>
    </recommendedName>
    <alternativeName>
        <fullName evidence="16">Penicillin-binding protein 3</fullName>
        <shortName evidence="16">PBP-3</shortName>
    </alternativeName>
</protein>
<dbReference type="OrthoDB" id="9789078at2"/>
<evidence type="ECO:0000256" key="14">
    <source>
        <dbReference type="ARBA" id="ARBA00023306"/>
    </source>
</evidence>
<keyword evidence="11 16" id="KW-1133">Transmembrane helix</keyword>
<keyword evidence="15 16" id="KW-0961">Cell wall biogenesis/degradation</keyword>
<comment type="similarity">
    <text evidence="16">Belongs to the transpeptidase family. FtsI subfamily.</text>
</comment>
<dbReference type="InterPro" id="IPR036138">
    <property type="entry name" value="PBP_dimer_sf"/>
</dbReference>
<evidence type="ECO:0000256" key="6">
    <source>
        <dbReference type="ARBA" id="ARBA00022670"/>
    </source>
</evidence>
<keyword evidence="2 16" id="KW-1003">Cell membrane</keyword>